<feature type="transmembrane region" description="Helical" evidence="6">
    <location>
        <begin position="374"/>
        <end position="390"/>
    </location>
</feature>
<feature type="transmembrane region" description="Helical" evidence="6">
    <location>
        <begin position="295"/>
        <end position="315"/>
    </location>
</feature>
<feature type="transmembrane region" description="Helical" evidence="6">
    <location>
        <begin position="49"/>
        <end position="69"/>
    </location>
</feature>
<feature type="transmembrane region" description="Helical" evidence="6">
    <location>
        <begin position="396"/>
        <end position="417"/>
    </location>
</feature>
<evidence type="ECO:0000313" key="8">
    <source>
        <dbReference type="Proteomes" id="UP000515873"/>
    </source>
</evidence>
<dbReference type="EMBL" id="CP060412">
    <property type="protein sequence ID" value="QNK02979.1"/>
    <property type="molecule type" value="Genomic_DNA"/>
</dbReference>
<evidence type="ECO:0000256" key="5">
    <source>
        <dbReference type="ARBA" id="ARBA00023136"/>
    </source>
</evidence>
<dbReference type="GO" id="GO:0016020">
    <property type="term" value="C:membrane"/>
    <property type="evidence" value="ECO:0007669"/>
    <property type="project" value="UniProtKB-SubCell"/>
</dbReference>
<feature type="transmembrane region" description="Helical" evidence="6">
    <location>
        <begin position="12"/>
        <end position="29"/>
    </location>
</feature>
<keyword evidence="2" id="KW-0813">Transport</keyword>
<evidence type="ECO:0000313" key="7">
    <source>
        <dbReference type="EMBL" id="QNK02979.1"/>
    </source>
</evidence>
<dbReference type="Gene3D" id="1.20.1250.20">
    <property type="entry name" value="MFS general substrate transporter like domains"/>
    <property type="match status" value="1"/>
</dbReference>
<keyword evidence="3 6" id="KW-0812">Transmembrane</keyword>
<comment type="subcellular location">
    <subcellularLocation>
        <location evidence="1">Membrane</location>
        <topology evidence="1">Multi-pass membrane protein</topology>
    </subcellularLocation>
</comment>
<organism evidence="7 8">
    <name type="scientific">Dyella telluris</name>
    <dbReference type="NCBI Taxonomy" id="2763498"/>
    <lineage>
        <taxon>Bacteria</taxon>
        <taxon>Pseudomonadati</taxon>
        <taxon>Pseudomonadota</taxon>
        <taxon>Gammaproteobacteria</taxon>
        <taxon>Lysobacterales</taxon>
        <taxon>Rhodanobacteraceae</taxon>
        <taxon>Dyella</taxon>
    </lineage>
</organism>
<evidence type="ECO:0000256" key="1">
    <source>
        <dbReference type="ARBA" id="ARBA00004141"/>
    </source>
</evidence>
<reference evidence="7 8" key="1">
    <citation type="submission" date="2020-08" db="EMBL/GenBank/DDBJ databases">
        <title>Dyella sp. G9 isolated from forest soil.</title>
        <authorList>
            <person name="Fu J."/>
            <person name="Qiu L."/>
        </authorList>
    </citation>
    <scope>NUCLEOTIDE SEQUENCE [LARGE SCALE GENOMIC DNA]</scope>
    <source>
        <strain evidence="7 8">G9</strain>
    </source>
</reference>
<dbReference type="KEGG" id="dtl:H8F01_07680"/>
<protein>
    <submittedName>
        <fullName evidence="7">MFS transporter</fullName>
    </submittedName>
</protein>
<dbReference type="SUPFAM" id="SSF103473">
    <property type="entry name" value="MFS general substrate transporter"/>
    <property type="match status" value="1"/>
</dbReference>
<feature type="transmembrane region" description="Helical" evidence="6">
    <location>
        <begin position="228"/>
        <end position="249"/>
    </location>
</feature>
<dbReference type="InterPro" id="IPR011701">
    <property type="entry name" value="MFS"/>
</dbReference>
<keyword evidence="4 6" id="KW-1133">Transmembrane helix</keyword>
<proteinExistence type="predicted"/>
<feature type="transmembrane region" description="Helical" evidence="6">
    <location>
        <begin position="182"/>
        <end position="200"/>
    </location>
</feature>
<dbReference type="Pfam" id="PF07690">
    <property type="entry name" value="MFS_1"/>
    <property type="match status" value="1"/>
</dbReference>
<sequence>MTRKPELSFWQIWNMCFGFLGIQFGFALQNANVSRIFQTLGADVGDIPALWIAAPFSGLLVQPVIGYLSDRTWTRLGRRRPYFLIGAVLTTLALLCMPNSPVLWVAAGLLWIMDASINISMEPFRAFVGDQLPPRQRPQGYAMQSFFIGVGSVVASLLPWLLAKLGVSNVAGEGAIPDTVKYAFYLGGVVLLGSVLWTVLRTREYPPGELEAFSDSPVETEQVDASRAWRLGVVLIVAGLAMLAVIHYYAAEKELYLLAGGLALFGVMFSWLSATRSRGMLRQVMGDLYGMPETMRRLAVVQFFSWFALFALWIYTTAGVTSVHYGTTDTHSAAYNEGANWVGVLFAAYNGFAAVAAAAIPWMVRRWGLRTSHMVNCWLGGAGLLSFLVIRDPQWLLLSMVGVGFAWASILSLPYALLSDNLPATKMGVYMGIFNFFIVIPQLMAASVLGLLLRLFFHGQPIWALAMGGASLVIAGLCTLRVAEPSAQLSAIEAR</sequence>
<feature type="transmembrane region" description="Helical" evidence="6">
    <location>
        <begin position="341"/>
        <end position="362"/>
    </location>
</feature>
<dbReference type="GO" id="GO:0022857">
    <property type="term" value="F:transmembrane transporter activity"/>
    <property type="evidence" value="ECO:0007669"/>
    <property type="project" value="InterPro"/>
</dbReference>
<evidence type="ECO:0000256" key="6">
    <source>
        <dbReference type="SAM" id="Phobius"/>
    </source>
</evidence>
<dbReference type="Proteomes" id="UP000515873">
    <property type="component" value="Chromosome"/>
</dbReference>
<dbReference type="InterPro" id="IPR036259">
    <property type="entry name" value="MFS_trans_sf"/>
</dbReference>
<dbReference type="PANTHER" id="PTHR19432:SF35">
    <property type="entry name" value="SOLUTE CARRIER FAMILY 45 MEMBER 3 ISOFORM X1"/>
    <property type="match status" value="1"/>
</dbReference>
<evidence type="ECO:0000256" key="4">
    <source>
        <dbReference type="ARBA" id="ARBA00022989"/>
    </source>
</evidence>
<dbReference type="FunFam" id="1.20.1250.20:FF:000863">
    <property type="entry name" value="MFS transporter"/>
    <property type="match status" value="1"/>
</dbReference>
<name>A0A7G8Q871_9GAMM</name>
<evidence type="ECO:0000256" key="2">
    <source>
        <dbReference type="ARBA" id="ARBA00022448"/>
    </source>
</evidence>
<evidence type="ECO:0000256" key="3">
    <source>
        <dbReference type="ARBA" id="ARBA00022692"/>
    </source>
</evidence>
<feature type="transmembrane region" description="Helical" evidence="6">
    <location>
        <begin position="462"/>
        <end position="483"/>
    </location>
</feature>
<dbReference type="PANTHER" id="PTHR19432">
    <property type="entry name" value="SUGAR TRANSPORTER"/>
    <property type="match status" value="1"/>
</dbReference>
<keyword evidence="8" id="KW-1185">Reference proteome</keyword>
<feature type="transmembrane region" description="Helical" evidence="6">
    <location>
        <begin position="141"/>
        <end position="162"/>
    </location>
</feature>
<accession>A0A7G8Q871</accession>
<feature type="transmembrane region" description="Helical" evidence="6">
    <location>
        <begin position="429"/>
        <end position="456"/>
    </location>
</feature>
<dbReference type="RefSeq" id="WP_187058406.1">
    <property type="nucleotide sequence ID" value="NZ_CP060412.1"/>
</dbReference>
<gene>
    <name evidence="7" type="ORF">H8F01_07680</name>
</gene>
<feature type="transmembrane region" description="Helical" evidence="6">
    <location>
        <begin position="81"/>
        <end position="97"/>
    </location>
</feature>
<feature type="transmembrane region" description="Helical" evidence="6">
    <location>
        <begin position="255"/>
        <end position="274"/>
    </location>
</feature>
<keyword evidence="5 6" id="KW-0472">Membrane</keyword>
<dbReference type="AlphaFoldDB" id="A0A7G8Q871"/>